<name>A0A0K9P447_ZOSMR</name>
<dbReference type="Proteomes" id="UP000036987">
    <property type="component" value="Unassembled WGS sequence"/>
</dbReference>
<evidence type="ECO:0000313" key="1">
    <source>
        <dbReference type="EMBL" id="KMZ63007.1"/>
    </source>
</evidence>
<protein>
    <submittedName>
        <fullName evidence="1">Uncharacterized protein</fullName>
    </submittedName>
</protein>
<dbReference type="AlphaFoldDB" id="A0A0K9P447"/>
<dbReference type="PANTHER" id="PTHR31808">
    <property type="entry name" value="EXPRESSED PROTEIN"/>
    <property type="match status" value="1"/>
</dbReference>
<proteinExistence type="predicted"/>
<comment type="caution">
    <text evidence="1">The sequence shown here is derived from an EMBL/GenBank/DDBJ whole genome shotgun (WGS) entry which is preliminary data.</text>
</comment>
<gene>
    <name evidence="1" type="ORF">ZOSMA_42G00480</name>
</gene>
<reference evidence="2" key="1">
    <citation type="journal article" date="2016" name="Nature">
        <title>The genome of the seagrass Zostera marina reveals angiosperm adaptation to the sea.</title>
        <authorList>
            <person name="Olsen J.L."/>
            <person name="Rouze P."/>
            <person name="Verhelst B."/>
            <person name="Lin Y.-C."/>
            <person name="Bayer T."/>
            <person name="Collen J."/>
            <person name="Dattolo E."/>
            <person name="De Paoli E."/>
            <person name="Dittami S."/>
            <person name="Maumus F."/>
            <person name="Michel G."/>
            <person name="Kersting A."/>
            <person name="Lauritano C."/>
            <person name="Lohaus R."/>
            <person name="Toepel M."/>
            <person name="Tonon T."/>
            <person name="Vanneste K."/>
            <person name="Amirebrahimi M."/>
            <person name="Brakel J."/>
            <person name="Bostroem C."/>
            <person name="Chovatia M."/>
            <person name="Grimwood J."/>
            <person name="Jenkins J.W."/>
            <person name="Jueterbock A."/>
            <person name="Mraz A."/>
            <person name="Stam W.T."/>
            <person name="Tice H."/>
            <person name="Bornberg-Bauer E."/>
            <person name="Green P.J."/>
            <person name="Pearson G.A."/>
            <person name="Procaccini G."/>
            <person name="Duarte C.M."/>
            <person name="Schmutz J."/>
            <person name="Reusch T.B.H."/>
            <person name="Van de Peer Y."/>
        </authorList>
    </citation>
    <scope>NUCLEOTIDE SEQUENCE [LARGE SCALE GENOMIC DNA]</scope>
    <source>
        <strain evidence="2">cv. Finnish</strain>
    </source>
</reference>
<dbReference type="PANTHER" id="PTHR31808:SF9">
    <property type="entry name" value="F21O3.2 PROTEIN"/>
    <property type="match status" value="1"/>
</dbReference>
<evidence type="ECO:0000313" key="2">
    <source>
        <dbReference type="Proteomes" id="UP000036987"/>
    </source>
</evidence>
<dbReference type="EMBL" id="LFYR01001279">
    <property type="protein sequence ID" value="KMZ63007.1"/>
    <property type="molecule type" value="Genomic_DNA"/>
</dbReference>
<keyword evidence="2" id="KW-1185">Reference proteome</keyword>
<organism evidence="1 2">
    <name type="scientific">Zostera marina</name>
    <name type="common">Eelgrass</name>
    <dbReference type="NCBI Taxonomy" id="29655"/>
    <lineage>
        <taxon>Eukaryota</taxon>
        <taxon>Viridiplantae</taxon>
        <taxon>Streptophyta</taxon>
        <taxon>Embryophyta</taxon>
        <taxon>Tracheophyta</taxon>
        <taxon>Spermatophyta</taxon>
        <taxon>Magnoliopsida</taxon>
        <taxon>Liliopsida</taxon>
        <taxon>Zosteraceae</taxon>
        <taxon>Zostera</taxon>
    </lineage>
</organism>
<dbReference type="OrthoDB" id="25131at2759"/>
<dbReference type="Pfam" id="PF05542">
    <property type="entry name" value="DUF760"/>
    <property type="match status" value="1"/>
</dbReference>
<sequence>MECGSALHHVSDVFFSVKLDLGVRSSEISLKFRSYQRRGIIPFSIKASKCDFRRSISPLEPHSQAGKFLSTIQQNQPHVLTVAASELLEELGLDRDGAVARKELYLGSSESTLHRRIAEIKEIEFEKAIEEIIYILVVHEFSKLKVPMIPRLSSSNFTSSKGIKIFEMWPSKDKELESIHSPKMFELVKEHLSKILTTPRHQEGKCNNQDKMKFSTAQISKLQLGRLYASSIMCGYFLVAASLRHKLENRIFSQVNEEDHPYAYLASSLSPGLNILMKKPKDLKGYVMGFDCNAFKLCSKLRSQAVATIIEEHSLAIFGDGDMNNLISNDGMILVSFSGLRRMMLEAVAFGTFLWNAEDFVDSIYRLPEYPHY</sequence>
<dbReference type="InterPro" id="IPR008479">
    <property type="entry name" value="DUF760"/>
</dbReference>
<dbReference type="OMA" id="IRWEHSI"/>
<accession>A0A0K9P447</accession>
<dbReference type="InterPro" id="IPR038925">
    <property type="entry name" value="At3g17800-like"/>
</dbReference>